<accession>A0ACA9NLE7</accession>
<evidence type="ECO:0000313" key="2">
    <source>
        <dbReference type="Proteomes" id="UP000789702"/>
    </source>
</evidence>
<evidence type="ECO:0000313" key="1">
    <source>
        <dbReference type="EMBL" id="CAG8652346.1"/>
    </source>
</evidence>
<feature type="non-terminal residue" evidence="1">
    <location>
        <position position="143"/>
    </location>
</feature>
<dbReference type="Proteomes" id="UP000789702">
    <property type="component" value="Unassembled WGS sequence"/>
</dbReference>
<comment type="caution">
    <text evidence="1">The sequence shown here is derived from an EMBL/GenBank/DDBJ whole genome shotgun (WGS) entry which is preliminary data.</text>
</comment>
<dbReference type="EMBL" id="CAJVPU010016313">
    <property type="protein sequence ID" value="CAG8652346.1"/>
    <property type="molecule type" value="Genomic_DNA"/>
</dbReference>
<protein>
    <submittedName>
        <fullName evidence="1">15574_t:CDS:1</fullName>
    </submittedName>
</protein>
<organism evidence="1 2">
    <name type="scientific">Dentiscutata heterogama</name>
    <dbReference type="NCBI Taxonomy" id="1316150"/>
    <lineage>
        <taxon>Eukaryota</taxon>
        <taxon>Fungi</taxon>
        <taxon>Fungi incertae sedis</taxon>
        <taxon>Mucoromycota</taxon>
        <taxon>Glomeromycotina</taxon>
        <taxon>Glomeromycetes</taxon>
        <taxon>Diversisporales</taxon>
        <taxon>Gigasporaceae</taxon>
        <taxon>Dentiscutata</taxon>
    </lineage>
</organism>
<reference evidence="1" key="1">
    <citation type="submission" date="2021-06" db="EMBL/GenBank/DDBJ databases">
        <authorList>
            <person name="Kallberg Y."/>
            <person name="Tangrot J."/>
            <person name="Rosling A."/>
        </authorList>
    </citation>
    <scope>NUCLEOTIDE SEQUENCE</scope>
    <source>
        <strain evidence="1">IL203A</strain>
    </source>
</reference>
<sequence>MKICSVINAAFIPISYVGRFEKYITKLYSNNPSDPKNKMMHRSLQYSFEKWPLKLDLLGSFIKESRQIIEKTLSDSGLSDSKQNMYLIILRSVLPQSPQSLHGTLKEIEQIFKTSFSAVNKVKLYAYDTKWIESVSIDIVLKS</sequence>
<name>A0ACA9NLE7_9GLOM</name>
<gene>
    <name evidence="1" type="ORF">DHETER_LOCUS9360</name>
</gene>
<keyword evidence="2" id="KW-1185">Reference proteome</keyword>
<proteinExistence type="predicted"/>